<evidence type="ECO:0000313" key="3">
    <source>
        <dbReference type="EMBL" id="PZG04501.1"/>
    </source>
</evidence>
<dbReference type="RefSeq" id="WP_220040429.1">
    <property type="nucleotide sequence ID" value="NZ_POUD01000382.1"/>
</dbReference>
<feature type="transmembrane region" description="Helical" evidence="2">
    <location>
        <begin position="93"/>
        <end position="111"/>
    </location>
</feature>
<name>A0A2W2D2X2_9ACTN</name>
<comment type="caution">
    <text evidence="3">The sequence shown here is derived from an EMBL/GenBank/DDBJ whole genome shotgun (WGS) entry which is preliminary data.</text>
</comment>
<keyword evidence="2" id="KW-0812">Transmembrane</keyword>
<organism evidence="3 4">
    <name type="scientific">Nonomuraea aridisoli</name>
    <dbReference type="NCBI Taxonomy" id="2070368"/>
    <lineage>
        <taxon>Bacteria</taxon>
        <taxon>Bacillati</taxon>
        <taxon>Actinomycetota</taxon>
        <taxon>Actinomycetes</taxon>
        <taxon>Streptosporangiales</taxon>
        <taxon>Streptosporangiaceae</taxon>
        <taxon>Nonomuraea</taxon>
    </lineage>
</organism>
<keyword evidence="2" id="KW-0472">Membrane</keyword>
<evidence type="ECO:0000313" key="4">
    <source>
        <dbReference type="Proteomes" id="UP000249304"/>
    </source>
</evidence>
<sequence length="116" mass="12167">PDEAPDEAPNTGTGTGTDTNTASAAGAVTAPGVAAEAVRAAEKPTLAATVTNVPVGRTVRDTGPVTPPRTSPSVALLRERESVEDALRRRQSYVMFGIFLLPFLFLLALIFSRVPY</sequence>
<dbReference type="AlphaFoldDB" id="A0A2W2D2X2"/>
<accession>A0A2W2D2X2</accession>
<gene>
    <name evidence="3" type="ORF">C1J01_44550</name>
</gene>
<feature type="non-terminal residue" evidence="3">
    <location>
        <position position="1"/>
    </location>
</feature>
<keyword evidence="2" id="KW-1133">Transmembrane helix</keyword>
<protein>
    <submittedName>
        <fullName evidence="3">Uncharacterized protein</fullName>
    </submittedName>
</protein>
<evidence type="ECO:0000256" key="2">
    <source>
        <dbReference type="SAM" id="Phobius"/>
    </source>
</evidence>
<proteinExistence type="predicted"/>
<feature type="region of interest" description="Disordered" evidence="1">
    <location>
        <begin position="1"/>
        <end position="24"/>
    </location>
</feature>
<keyword evidence="4" id="KW-1185">Reference proteome</keyword>
<dbReference type="EMBL" id="POUD01000382">
    <property type="protein sequence ID" value="PZG04501.1"/>
    <property type="molecule type" value="Genomic_DNA"/>
</dbReference>
<evidence type="ECO:0000256" key="1">
    <source>
        <dbReference type="SAM" id="MobiDB-lite"/>
    </source>
</evidence>
<dbReference type="Proteomes" id="UP000249304">
    <property type="component" value="Unassembled WGS sequence"/>
</dbReference>
<reference evidence="3 4" key="1">
    <citation type="submission" date="2018-01" db="EMBL/GenBank/DDBJ databases">
        <title>Draft genome sequence of Nonomuraea sp. KC333.</title>
        <authorList>
            <person name="Sahin N."/>
            <person name="Saygin H."/>
            <person name="Ay H."/>
        </authorList>
    </citation>
    <scope>NUCLEOTIDE SEQUENCE [LARGE SCALE GENOMIC DNA]</scope>
    <source>
        <strain evidence="3 4">KC333</strain>
    </source>
</reference>